<dbReference type="PROSITE" id="PS51482">
    <property type="entry name" value="DEGV"/>
    <property type="match status" value="1"/>
</dbReference>
<keyword evidence="1" id="KW-0446">Lipid-binding</keyword>
<dbReference type="SUPFAM" id="SSF82549">
    <property type="entry name" value="DAK1/DegV-like"/>
    <property type="match status" value="1"/>
</dbReference>
<dbReference type="NCBIfam" id="TIGR00762">
    <property type="entry name" value="DegV"/>
    <property type="match status" value="1"/>
</dbReference>
<organism evidence="2 3">
    <name type="scientific">Marinicrinis lubricantis</name>
    <dbReference type="NCBI Taxonomy" id="2086470"/>
    <lineage>
        <taxon>Bacteria</taxon>
        <taxon>Bacillati</taxon>
        <taxon>Bacillota</taxon>
        <taxon>Bacilli</taxon>
        <taxon>Bacillales</taxon>
        <taxon>Paenibacillaceae</taxon>
    </lineage>
</organism>
<dbReference type="Proteomes" id="UP001596250">
    <property type="component" value="Unassembled WGS sequence"/>
</dbReference>
<evidence type="ECO:0000313" key="3">
    <source>
        <dbReference type="Proteomes" id="UP001596250"/>
    </source>
</evidence>
<dbReference type="InterPro" id="IPR003797">
    <property type="entry name" value="DegV"/>
</dbReference>
<evidence type="ECO:0000313" key="2">
    <source>
        <dbReference type="EMBL" id="MFC5985841.1"/>
    </source>
</evidence>
<keyword evidence="3" id="KW-1185">Reference proteome</keyword>
<evidence type="ECO:0000256" key="1">
    <source>
        <dbReference type="ARBA" id="ARBA00023121"/>
    </source>
</evidence>
<reference evidence="3" key="1">
    <citation type="journal article" date="2019" name="Int. J. Syst. Evol. Microbiol.">
        <title>The Global Catalogue of Microorganisms (GCM) 10K type strain sequencing project: providing services to taxonomists for standard genome sequencing and annotation.</title>
        <authorList>
            <consortium name="The Broad Institute Genomics Platform"/>
            <consortium name="The Broad Institute Genome Sequencing Center for Infectious Disease"/>
            <person name="Wu L."/>
            <person name="Ma J."/>
        </authorList>
    </citation>
    <scope>NUCLEOTIDE SEQUENCE [LARGE SCALE GENOMIC DNA]</scope>
    <source>
        <strain evidence="3">CCM 8749</strain>
    </source>
</reference>
<dbReference type="EMBL" id="JBHSQV010000032">
    <property type="protein sequence ID" value="MFC5985841.1"/>
    <property type="molecule type" value="Genomic_DNA"/>
</dbReference>
<dbReference type="Gene3D" id="3.30.1180.10">
    <property type="match status" value="1"/>
</dbReference>
<protein>
    <submittedName>
        <fullName evidence="2">DegV family protein</fullName>
    </submittedName>
</protein>
<dbReference type="InterPro" id="IPR050270">
    <property type="entry name" value="DegV_domain_contain"/>
</dbReference>
<dbReference type="RefSeq" id="WP_379893071.1">
    <property type="nucleotide sequence ID" value="NZ_CBCSCT010000013.1"/>
</dbReference>
<dbReference type="Pfam" id="PF02645">
    <property type="entry name" value="DegV"/>
    <property type="match status" value="1"/>
</dbReference>
<dbReference type="PANTHER" id="PTHR33434">
    <property type="entry name" value="DEGV DOMAIN-CONTAINING PROTEIN DR_1986-RELATED"/>
    <property type="match status" value="1"/>
</dbReference>
<proteinExistence type="predicted"/>
<dbReference type="PANTHER" id="PTHR33434:SF2">
    <property type="entry name" value="FATTY ACID-BINDING PROTEIN TM_1468"/>
    <property type="match status" value="1"/>
</dbReference>
<dbReference type="Gene3D" id="3.40.50.10170">
    <property type="match status" value="1"/>
</dbReference>
<gene>
    <name evidence="2" type="ORF">ACFPXP_05280</name>
</gene>
<dbReference type="InterPro" id="IPR043168">
    <property type="entry name" value="DegV_C"/>
</dbReference>
<accession>A0ABW1ILB7</accession>
<comment type="caution">
    <text evidence="2">The sequence shown here is derived from an EMBL/GenBank/DDBJ whole genome shotgun (WGS) entry which is preliminary data.</text>
</comment>
<sequence>MEKITIMTDSTSDLDITYVESQQIRILPLYVTIGDRTYKDRIELNGAGVFEQVERTGSMPKTSAVPPADYMQAFEEEVSKGNQVIYIGLSSKLSSSFQNAYLAAQEFPEGSVEVVDSKNLSTGIGILVTEAVRMREKGESAATIAEKLIQLTEKVHVEFVIETLEYLHKGGRLSGLQKFLGSMLKIHPLIQVADGQMFMADKLRGSRKKTMQSLLDRAVADKEHISDAAIFVTHAVMKEEAEWLREQLSSQGLTNPIYITEAGSVISSHCGPHTIGIIYLKK</sequence>
<name>A0ABW1ILB7_9BACL</name>